<dbReference type="STRING" id="1423774.FD31_GL000734"/>
<evidence type="ECO:0000313" key="3">
    <source>
        <dbReference type="EMBL" id="KRM16059.1"/>
    </source>
</evidence>
<name>A0A0R1WJZ3_9LACO</name>
<dbReference type="Gene3D" id="2.60.40.1080">
    <property type="match status" value="1"/>
</dbReference>
<sequence>MMRKSKKRWLIILIFISLLSASSFNQRYKQVKADDAETTVVTPYKKPSGDASSFLGLRTRSGYILQPAEQTYIELGQTKSIYADARRSLAAQLVWGIPYPNRSYQWYKSTDGKNWSKVSSKESGTKNTLPLTPSEVGTTYYQLNTYWTDWIGFTRNKQLYSNVATVNTVPEPVDAEDVKVTTDDDYLYNSVNDIVNTETYAHATPIPANFTGTVTWSVDDTNLATIDSETGLITANTNRLGGDLTVTATMHNPIGDDIQGSTKITIGGGLEDQTVHAGNTATFDLRGNVGDLDDDDEDDSDGNSEYTVKWYKEDPITHSRTQIQKDNPQALSYTTPETTLDDDGTIFLAIVQVKYNGKTYSYTTADAYLHVLPEGGPDLSLTNTLSNETYKDNNNTDTVLFGVNNGDSIKYTDTVKNESTSGTLKDAKYTLPLRKGTQVTSVKVDGKDTTDYETVANDDTNSDDLVISGLNFKINESHSIEVNTTVSGIDSKTSYTSVPYITGKNDDNNTYQKFGNDETLNYTTNSVVVSKVRDIDYGTINSVGTGKTLARQDELNLPNNMMELEDMRRNKEPLTVTVSQDAPLQTKTGDVFAGNLRFYKDGDYTDLLEKPAVVATTKKDEELLSLGWDKDNGILLYLQSKLNVAGTYKTTLSWTISDSV</sequence>
<dbReference type="EMBL" id="AZFV01000017">
    <property type="protein sequence ID" value="KRM16059.1"/>
    <property type="molecule type" value="Genomic_DNA"/>
</dbReference>
<feature type="domain" description="BIG2" evidence="2">
    <location>
        <begin position="207"/>
        <end position="250"/>
    </location>
</feature>
<dbReference type="Pfam" id="PF02368">
    <property type="entry name" value="Big_2"/>
    <property type="match status" value="1"/>
</dbReference>
<accession>A0A0R1WJZ3</accession>
<proteinExistence type="predicted"/>
<comment type="caution">
    <text evidence="3">The sequence shown here is derived from an EMBL/GenBank/DDBJ whole genome shotgun (WGS) entry which is preliminary data.</text>
</comment>
<evidence type="ECO:0000256" key="1">
    <source>
        <dbReference type="SAM" id="SignalP"/>
    </source>
</evidence>
<reference evidence="3 4" key="1">
    <citation type="journal article" date="2015" name="Genome Announc.">
        <title>Expanding the biotechnology potential of lactobacilli through comparative genomics of 213 strains and associated genera.</title>
        <authorList>
            <person name="Sun Z."/>
            <person name="Harris H.M."/>
            <person name="McCann A."/>
            <person name="Guo C."/>
            <person name="Argimon S."/>
            <person name="Zhang W."/>
            <person name="Yang X."/>
            <person name="Jeffery I.B."/>
            <person name="Cooney J.C."/>
            <person name="Kagawa T.F."/>
            <person name="Liu W."/>
            <person name="Song Y."/>
            <person name="Salvetti E."/>
            <person name="Wrobel A."/>
            <person name="Rasinkangas P."/>
            <person name="Parkhill J."/>
            <person name="Rea M.C."/>
            <person name="O'Sullivan O."/>
            <person name="Ritari J."/>
            <person name="Douillard F.P."/>
            <person name="Paul Ross R."/>
            <person name="Yang R."/>
            <person name="Briner A.E."/>
            <person name="Felis G.E."/>
            <person name="de Vos W.M."/>
            <person name="Barrangou R."/>
            <person name="Klaenhammer T.R."/>
            <person name="Caufield P.W."/>
            <person name="Cui Y."/>
            <person name="Zhang H."/>
            <person name="O'Toole P.W."/>
        </authorList>
    </citation>
    <scope>NUCLEOTIDE SEQUENCE [LARGE SCALE GENOMIC DNA]</scope>
    <source>
        <strain evidence="3 4">DSM 16982</strain>
    </source>
</reference>
<organism evidence="3 4">
    <name type="scientific">Companilactobacillus nantensis DSM 16982</name>
    <dbReference type="NCBI Taxonomy" id="1423774"/>
    <lineage>
        <taxon>Bacteria</taxon>
        <taxon>Bacillati</taxon>
        <taxon>Bacillota</taxon>
        <taxon>Bacilli</taxon>
        <taxon>Lactobacillales</taxon>
        <taxon>Lactobacillaceae</taxon>
        <taxon>Companilactobacillus</taxon>
    </lineage>
</organism>
<keyword evidence="1" id="KW-0732">Signal</keyword>
<evidence type="ECO:0000259" key="2">
    <source>
        <dbReference type="Pfam" id="PF02368"/>
    </source>
</evidence>
<dbReference type="InterPro" id="IPR003343">
    <property type="entry name" value="Big_2"/>
</dbReference>
<dbReference type="PATRIC" id="fig|1423774.3.peg.755"/>
<protein>
    <submittedName>
        <fullName evidence="3">Cell surface SD repeat-containing protein</fullName>
    </submittedName>
</protein>
<feature type="chain" id="PRO_5038967807" evidence="1">
    <location>
        <begin position="26"/>
        <end position="660"/>
    </location>
</feature>
<gene>
    <name evidence="3" type="ORF">FD31_GL000734</name>
</gene>
<dbReference type="RefSeq" id="WP_162258545.1">
    <property type="nucleotide sequence ID" value="NZ_AZFV01000017.1"/>
</dbReference>
<keyword evidence="4" id="KW-1185">Reference proteome</keyword>
<dbReference type="AlphaFoldDB" id="A0A0R1WJZ3"/>
<feature type="signal peptide" evidence="1">
    <location>
        <begin position="1"/>
        <end position="25"/>
    </location>
</feature>
<evidence type="ECO:0000313" key="4">
    <source>
        <dbReference type="Proteomes" id="UP000051302"/>
    </source>
</evidence>
<dbReference type="Proteomes" id="UP000051302">
    <property type="component" value="Unassembled WGS sequence"/>
</dbReference>